<dbReference type="PROSITE" id="PS52016">
    <property type="entry name" value="TONB_DEPENDENT_REC_3"/>
    <property type="match status" value="1"/>
</dbReference>
<keyword evidence="10 11" id="KW-0998">Cell outer membrane</keyword>
<feature type="region of interest" description="Disordered" evidence="12">
    <location>
        <begin position="28"/>
        <end position="47"/>
    </location>
</feature>
<keyword evidence="8" id="KW-0406">Ion transport</keyword>
<evidence type="ECO:0000256" key="5">
    <source>
        <dbReference type="ARBA" id="ARBA00022692"/>
    </source>
</evidence>
<dbReference type="SUPFAM" id="SSF56935">
    <property type="entry name" value="Porins"/>
    <property type="match status" value="1"/>
</dbReference>
<comment type="similarity">
    <text evidence="11">Belongs to the TonB-dependent receptor family.</text>
</comment>
<gene>
    <name evidence="15" type="ORF">SIL82_13770</name>
</gene>
<organism evidence="15 16">
    <name type="scientific">Sphingomonas echinoides</name>
    <dbReference type="NCBI Taxonomy" id="59803"/>
    <lineage>
        <taxon>Bacteria</taxon>
        <taxon>Pseudomonadati</taxon>
        <taxon>Pseudomonadota</taxon>
        <taxon>Alphaproteobacteria</taxon>
        <taxon>Sphingomonadales</taxon>
        <taxon>Sphingomonadaceae</taxon>
        <taxon>Sphingomonas</taxon>
    </lineage>
</organism>
<protein>
    <submittedName>
        <fullName evidence="15">TonB-dependent receptor</fullName>
    </submittedName>
</protein>
<evidence type="ECO:0000256" key="9">
    <source>
        <dbReference type="ARBA" id="ARBA00023136"/>
    </source>
</evidence>
<keyword evidence="7" id="KW-0408">Iron</keyword>
<accession>A0ABU4PMI2</accession>
<evidence type="ECO:0000256" key="8">
    <source>
        <dbReference type="ARBA" id="ARBA00023065"/>
    </source>
</evidence>
<sequence length="797" mass="85390">MSFHTVSRVALALGLLAGLSNVANAATSDAAPAPGEPVAAPAAQPDDAAQTDILVTARRSTRSVTQLDSTEIQKILPGINPLKAIQTLPGVTYLTADPWGNNEQNISLFIHGFNQQQLGYTLDGIPLGDQNYGNYNGLSPQRAIISENVGKVTLASGAGDLGTASTSNLGGTIDTFSSDPKHSFGGTVAQTVGSYSALRTYVRLDSGDLGGGNAFYVSGVRQDARAWDFNGHQGGYQANGKFVHDSGSIKLTGYFAYSDKTEPNEDATVVNISKGEVPGSVPYTRPFLYPDFKTAVAYLTSAEYAAAKDNYRNYYSDAQRTDYLGYVAMTAKLSSAVTYDAKVYYHHDDGVGVVAGPITVAGLPQLFSVYYPGQNLSTVFGGSGFATRTTEYRIDRGGIIQTLKLSLGNHDIEFGGWFERQSSSAFRRWYALDVNNPSTPYQRPRDTLNPLITQYYSEVRVDQLQSHVQDAWHVLPTLTILGGFKSTYQFATQRIKVQPLLGSFAGTVALPNGALETTKVFLPEVGAVWEVTPNDQLFVNAQKNIRQFQTSAAAGLSPFALGSQGAFDLFSSTVQPETSWTYEGGVRSHHQLGGGLSIEGQLSVYHVDFSNRLLGISPNPIVNSITSGAAIIQNVGGVKTNGVDFAFTLHAGPRVSLYNALSYNTSKYKADYISGTTTIPTKDKNVPGSPDWLNKTVLSVGHGIFDGQLIGDYIGRRYATYTNDLSVGGYFTLAGQIGATIPLDQRMVAKALHVSVNVTNITDRKAASSLSIGSATNTYSVFPLAPRQVFGTVSISF</sequence>
<keyword evidence="5 11" id="KW-0812">Transmembrane</keyword>
<dbReference type="Gene3D" id="2.170.130.10">
    <property type="entry name" value="TonB-dependent receptor, plug domain"/>
    <property type="match status" value="1"/>
</dbReference>
<evidence type="ECO:0000256" key="3">
    <source>
        <dbReference type="ARBA" id="ARBA00022452"/>
    </source>
</evidence>
<keyword evidence="15" id="KW-0675">Receptor</keyword>
<dbReference type="Proteomes" id="UP001279660">
    <property type="component" value="Unassembled WGS sequence"/>
</dbReference>
<dbReference type="PANTHER" id="PTHR32552:SF89">
    <property type="entry name" value="CATECHOLATE SIDEROPHORE RECEPTOR FIU"/>
    <property type="match status" value="1"/>
</dbReference>
<reference evidence="15 16" key="1">
    <citation type="submission" date="2023-11" db="EMBL/GenBank/DDBJ databases">
        <title>MicrobeMod: A computational toolkit for identifying prokaryotic methylation and restriction-modification with nanopore sequencing.</title>
        <authorList>
            <person name="Crits-Christoph A."/>
            <person name="Kang S.C."/>
            <person name="Lee H."/>
            <person name="Ostrov N."/>
        </authorList>
    </citation>
    <scope>NUCLEOTIDE SEQUENCE [LARGE SCALE GENOMIC DNA]</scope>
    <source>
        <strain evidence="15 16">ATCC 14820</strain>
    </source>
</reference>
<feature type="signal peptide" evidence="13">
    <location>
        <begin position="1"/>
        <end position="25"/>
    </location>
</feature>
<evidence type="ECO:0000256" key="10">
    <source>
        <dbReference type="ARBA" id="ARBA00023237"/>
    </source>
</evidence>
<keyword evidence="4" id="KW-0410">Iron transport</keyword>
<keyword evidence="9 11" id="KW-0472">Membrane</keyword>
<dbReference type="InterPro" id="IPR039426">
    <property type="entry name" value="TonB-dep_rcpt-like"/>
</dbReference>
<evidence type="ECO:0000256" key="4">
    <source>
        <dbReference type="ARBA" id="ARBA00022496"/>
    </source>
</evidence>
<comment type="caution">
    <text evidence="15">The sequence shown here is derived from an EMBL/GenBank/DDBJ whole genome shotgun (WGS) entry which is preliminary data.</text>
</comment>
<keyword evidence="6 13" id="KW-0732">Signal</keyword>
<feature type="domain" description="TonB-dependent receptor plug" evidence="14">
    <location>
        <begin position="57"/>
        <end position="163"/>
    </location>
</feature>
<keyword evidence="3 11" id="KW-1134">Transmembrane beta strand</keyword>
<evidence type="ECO:0000256" key="7">
    <source>
        <dbReference type="ARBA" id="ARBA00023004"/>
    </source>
</evidence>
<name>A0ABU4PMI2_9SPHN</name>
<keyword evidence="16" id="KW-1185">Reference proteome</keyword>
<dbReference type="InterPro" id="IPR036942">
    <property type="entry name" value="Beta-barrel_TonB_sf"/>
</dbReference>
<dbReference type="RefSeq" id="WP_010408385.1">
    <property type="nucleotide sequence ID" value="NZ_JAWXXV010000001.1"/>
</dbReference>
<evidence type="ECO:0000256" key="2">
    <source>
        <dbReference type="ARBA" id="ARBA00022448"/>
    </source>
</evidence>
<dbReference type="InterPro" id="IPR037066">
    <property type="entry name" value="Plug_dom_sf"/>
</dbReference>
<evidence type="ECO:0000256" key="11">
    <source>
        <dbReference type="PROSITE-ProRule" id="PRU01360"/>
    </source>
</evidence>
<evidence type="ECO:0000256" key="6">
    <source>
        <dbReference type="ARBA" id="ARBA00022729"/>
    </source>
</evidence>
<evidence type="ECO:0000256" key="13">
    <source>
        <dbReference type="SAM" id="SignalP"/>
    </source>
</evidence>
<comment type="subcellular location">
    <subcellularLocation>
        <location evidence="1 11">Cell outer membrane</location>
        <topology evidence="1 11">Multi-pass membrane protein</topology>
    </subcellularLocation>
</comment>
<evidence type="ECO:0000259" key="14">
    <source>
        <dbReference type="Pfam" id="PF07715"/>
    </source>
</evidence>
<feature type="chain" id="PRO_5047023057" evidence="13">
    <location>
        <begin position="26"/>
        <end position="797"/>
    </location>
</feature>
<dbReference type="Gene3D" id="2.40.170.20">
    <property type="entry name" value="TonB-dependent receptor, beta-barrel domain"/>
    <property type="match status" value="1"/>
</dbReference>
<evidence type="ECO:0000313" key="15">
    <source>
        <dbReference type="EMBL" id="MDX5985321.1"/>
    </source>
</evidence>
<evidence type="ECO:0000313" key="16">
    <source>
        <dbReference type="Proteomes" id="UP001279660"/>
    </source>
</evidence>
<dbReference type="EMBL" id="JAWXXV010000001">
    <property type="protein sequence ID" value="MDX5985321.1"/>
    <property type="molecule type" value="Genomic_DNA"/>
</dbReference>
<evidence type="ECO:0000256" key="12">
    <source>
        <dbReference type="SAM" id="MobiDB-lite"/>
    </source>
</evidence>
<dbReference type="Pfam" id="PF07715">
    <property type="entry name" value="Plug"/>
    <property type="match status" value="1"/>
</dbReference>
<dbReference type="PANTHER" id="PTHR32552">
    <property type="entry name" value="FERRICHROME IRON RECEPTOR-RELATED"/>
    <property type="match status" value="1"/>
</dbReference>
<proteinExistence type="inferred from homology"/>
<evidence type="ECO:0000256" key="1">
    <source>
        <dbReference type="ARBA" id="ARBA00004571"/>
    </source>
</evidence>
<dbReference type="InterPro" id="IPR012910">
    <property type="entry name" value="Plug_dom"/>
</dbReference>
<keyword evidence="2 11" id="KW-0813">Transport</keyword>